<dbReference type="EMBL" id="UGYO01000002">
    <property type="protein sequence ID" value="SUJ00652.1"/>
    <property type="molecule type" value="Genomic_DNA"/>
</dbReference>
<sequence>MKDSFFRTMTWLHTWVGLLVCWVLLLVFFAGTLSYYRHEISLWNQPELHKEVFQSYDNTRLAEQLSQGEDYLRQNAVNAQRWLIEFPTERHPMLSYGWQQPPEPGQRRGAFSEHLVKADNSGYVTEVRESRGGNFFYRLHFDLHYISAITARWIVGFCTMFMLLAIISGIVIHKRIFKDFFSFRPGKGSRSWLDAHNVSSVLALPFHLMITYTGLITLMIIYMPWGILVNYDSDRREFINEARPGSSFTRIAAANEAAPQLPLASFLPKVQQTFAELPLKSVSVINPDDANSRVMVTFNTGEQVTERELFMVFSGTDGELLYSADNDISAAKATHDAMMSLHTARFSGPALRGLFFLLGLSGCVMIASGTLMWAVKIRQKQQKAISQGAKPSLGLRLVETLNLMFILGLPLGTVAFFYANRLLPASLPGRSQWEVHSFFILLLISGLLAIWRRDRAMWRAQLAALTAALAFLPLLNALTSPANLLSNLAAGQWQLAGFDLLALAFAALGLFAFKRLGRQPMKQTAKAQKLQAVRG</sequence>
<feature type="transmembrane region" description="Helical" evidence="1">
    <location>
        <begin position="462"/>
        <end position="479"/>
    </location>
</feature>
<evidence type="ECO:0000313" key="2">
    <source>
        <dbReference type="EMBL" id="SUJ00652.1"/>
    </source>
</evidence>
<feature type="transmembrane region" description="Helical" evidence="1">
    <location>
        <begin position="491"/>
        <end position="513"/>
    </location>
</feature>
<dbReference type="RefSeq" id="WP_109248129.1">
    <property type="nucleotide sequence ID" value="NZ_CAXOJE010000004.1"/>
</dbReference>
<evidence type="ECO:0000313" key="3">
    <source>
        <dbReference type="Proteomes" id="UP000254069"/>
    </source>
</evidence>
<organism evidence="2 3">
    <name type="scientific">Shewanella algae</name>
    <dbReference type="NCBI Taxonomy" id="38313"/>
    <lineage>
        <taxon>Bacteria</taxon>
        <taxon>Pseudomonadati</taxon>
        <taxon>Pseudomonadota</taxon>
        <taxon>Gammaproteobacteria</taxon>
        <taxon>Alteromonadales</taxon>
        <taxon>Shewanellaceae</taxon>
        <taxon>Shewanella</taxon>
    </lineage>
</organism>
<dbReference type="PANTHER" id="PTHR34219:SF4">
    <property type="entry name" value="PEPSY DOMAIN-CONTAINING PROTEIN"/>
    <property type="match status" value="1"/>
</dbReference>
<feature type="transmembrane region" description="Helical" evidence="1">
    <location>
        <begin position="12"/>
        <end position="36"/>
    </location>
</feature>
<dbReference type="InterPro" id="IPR005625">
    <property type="entry name" value="PepSY-ass_TM"/>
</dbReference>
<dbReference type="KEGG" id="salg:BS332_21665"/>
<evidence type="ECO:0000256" key="1">
    <source>
        <dbReference type="SAM" id="Phobius"/>
    </source>
</evidence>
<dbReference type="AlphaFoldDB" id="A0A380BFS2"/>
<keyword evidence="1" id="KW-0472">Membrane</keyword>
<feature type="transmembrane region" description="Helical" evidence="1">
    <location>
        <begin position="431"/>
        <end position="450"/>
    </location>
</feature>
<keyword evidence="1" id="KW-0812">Transmembrane</keyword>
<dbReference type="Proteomes" id="UP000254069">
    <property type="component" value="Unassembled WGS sequence"/>
</dbReference>
<keyword evidence="1" id="KW-1133">Transmembrane helix</keyword>
<dbReference type="Pfam" id="PF03929">
    <property type="entry name" value="PepSY_TM"/>
    <property type="match status" value="1"/>
</dbReference>
<accession>A0A380BFS2</accession>
<dbReference type="PANTHER" id="PTHR34219">
    <property type="entry name" value="IRON-REGULATED INNER MEMBRANE PROTEIN-RELATED"/>
    <property type="match status" value="1"/>
</dbReference>
<reference evidence="2 3" key="1">
    <citation type="submission" date="2018-06" db="EMBL/GenBank/DDBJ databases">
        <authorList>
            <consortium name="Pathogen Informatics"/>
            <person name="Doyle S."/>
        </authorList>
    </citation>
    <scope>NUCLEOTIDE SEQUENCE [LARGE SCALE GENOMIC DNA]</scope>
    <source>
        <strain evidence="2 3">NCTC10738</strain>
    </source>
</reference>
<name>A0A380BFS2_9GAMM</name>
<gene>
    <name evidence="2" type="ORF">NCTC10738_03168</name>
</gene>
<feature type="transmembrane region" description="Helical" evidence="1">
    <location>
        <begin position="153"/>
        <end position="177"/>
    </location>
</feature>
<feature type="transmembrane region" description="Helical" evidence="1">
    <location>
        <begin position="354"/>
        <end position="375"/>
    </location>
</feature>
<feature type="transmembrane region" description="Helical" evidence="1">
    <location>
        <begin position="198"/>
        <end position="225"/>
    </location>
</feature>
<keyword evidence="3" id="KW-1185">Reference proteome</keyword>
<feature type="transmembrane region" description="Helical" evidence="1">
    <location>
        <begin position="396"/>
        <end position="419"/>
    </location>
</feature>
<protein>
    <submittedName>
        <fullName evidence="2">Uncharacterized iron-regulated membrane protein</fullName>
    </submittedName>
</protein>
<proteinExistence type="predicted"/>